<evidence type="ECO:0000313" key="2">
    <source>
        <dbReference type="Proteomes" id="UP000054562"/>
    </source>
</evidence>
<accession>A0A0L1I578</accession>
<reference evidence="2" key="2">
    <citation type="submission" date="2015-07" db="EMBL/GenBank/DDBJ databases">
        <title>The genome sequence of Plasmodium falciparum IGH-CR14.</title>
        <authorList>
            <consortium name="The Broad Institute Genome Sequencing Platform"/>
            <person name="Volkman S.K."/>
            <person name="Neafsey D.E."/>
            <person name="Dash A.P."/>
            <person name="Chitnis C.E."/>
            <person name="Hartl D.L."/>
            <person name="Young S.K."/>
            <person name="Kodira C.D."/>
            <person name="Zeng Q."/>
            <person name="Koehrsen M."/>
            <person name="Godfrey P."/>
            <person name="Alvarado L."/>
            <person name="Berlin A."/>
            <person name="Borenstein D."/>
            <person name="Chen Z."/>
            <person name="Engels R."/>
            <person name="Freedman E."/>
            <person name="Gellesch M."/>
            <person name="Goldberg J."/>
            <person name="Griggs A."/>
            <person name="Gujja S."/>
            <person name="Heiman D."/>
            <person name="Hepburn T."/>
            <person name="Howarth C."/>
            <person name="Jen D."/>
            <person name="Larson L."/>
            <person name="Lewis B."/>
            <person name="Mehta T."/>
            <person name="Park D."/>
            <person name="Pearson M."/>
            <person name="Roberts A."/>
            <person name="Saif S."/>
            <person name="Shea T."/>
            <person name="Shenoy N."/>
            <person name="Sisk P."/>
            <person name="Stolte C."/>
            <person name="Sykes S."/>
            <person name="Walk T."/>
            <person name="White J."/>
            <person name="Yandava C."/>
            <person name="Wirth D.F."/>
            <person name="Nusbaum C."/>
            <person name="Birren B."/>
        </authorList>
    </citation>
    <scope>NUCLEOTIDE SEQUENCE [LARGE SCALE GENOMIC DNA]</scope>
    <source>
        <strain evidence="2">IGH-CR14</strain>
    </source>
</reference>
<proteinExistence type="predicted"/>
<evidence type="ECO:0000313" key="1">
    <source>
        <dbReference type="EMBL" id="KNG74612.1"/>
    </source>
</evidence>
<protein>
    <submittedName>
        <fullName evidence="1">Uncharacterized protein</fullName>
    </submittedName>
</protein>
<dbReference type="AlphaFoldDB" id="A0A0L1I578"/>
<name>A0A0L1I578_PLAFA</name>
<gene>
    <name evidence="1" type="ORF">PFMG_00747</name>
</gene>
<dbReference type="EMBL" id="GG664995">
    <property type="protein sequence ID" value="KNG74612.1"/>
    <property type="molecule type" value="Genomic_DNA"/>
</dbReference>
<reference evidence="2" key="1">
    <citation type="submission" date="2015-07" db="EMBL/GenBank/DDBJ databases">
        <title>Annotation of Plasmodium falciparum IGH-CR14.</title>
        <authorList>
            <consortium name="The Broad Institute Genome Sequencing Platform"/>
            <person name="Volkman S.K."/>
            <person name="Neafsey D.E."/>
            <person name="Dash A.P."/>
            <person name="Chitnis C.E."/>
            <person name="Hartl D.L."/>
            <person name="Young S.K."/>
            <person name="Zeng Q."/>
            <person name="Koehrsen M."/>
            <person name="Alvarado L."/>
            <person name="Berlin A."/>
            <person name="Borenstein D."/>
            <person name="Chapman S.B."/>
            <person name="Chen Z."/>
            <person name="Engels R."/>
            <person name="Freedman E."/>
            <person name="Gellesch M."/>
            <person name="Goldberg J."/>
            <person name="Griggs A."/>
            <person name="Gujja S."/>
            <person name="Heilman E.R."/>
            <person name="Heiman D.I."/>
            <person name="Howarth C."/>
            <person name="Jen D."/>
            <person name="Larson L."/>
            <person name="Mehta T."/>
            <person name="Neiman D."/>
            <person name="Park D."/>
            <person name="Pearson M."/>
            <person name="Roberts A."/>
            <person name="Saif S."/>
            <person name="Shea T."/>
            <person name="Shenoy N."/>
            <person name="Sisk P."/>
            <person name="Stolte C."/>
            <person name="Sykes S."/>
            <person name="Walk T."/>
            <person name="White J."/>
            <person name="Yandava C."/>
            <person name="Haas B."/>
            <person name="Henn M.R."/>
            <person name="Nusbaum C."/>
            <person name="Birren B."/>
        </authorList>
    </citation>
    <scope>NUCLEOTIDE SEQUENCE [LARGE SCALE GENOMIC DNA]</scope>
    <source>
        <strain evidence="2">IGH-CR14</strain>
    </source>
</reference>
<organism evidence="1 2">
    <name type="scientific">Plasmodium falciparum IGH-CR14</name>
    <dbReference type="NCBI Taxonomy" id="580059"/>
    <lineage>
        <taxon>Eukaryota</taxon>
        <taxon>Sar</taxon>
        <taxon>Alveolata</taxon>
        <taxon>Apicomplexa</taxon>
        <taxon>Aconoidasida</taxon>
        <taxon>Haemosporida</taxon>
        <taxon>Plasmodiidae</taxon>
        <taxon>Plasmodium</taxon>
        <taxon>Plasmodium (Laverania)</taxon>
    </lineage>
</organism>
<sequence length="183" mass="21352">MKRNFADYENIFNGNDIAPCKYSKEIQCKFENFMDPILKKMKYLLDENGKPRNIIKSTIIHGYSARDQIDATLRKIINKTKYDTFIFEQNYTPNLSPYFLPSCHCGCHKNSGNNNYKRLFNNNGCNTNLENVLNELNSFILRENIGNPCLQNYNNNYGFICDKISRCSGKLLKEWKDKTCLTP</sequence>
<dbReference type="Proteomes" id="UP000054562">
    <property type="component" value="Unassembled WGS sequence"/>
</dbReference>